<feature type="compositionally biased region" description="Low complexity" evidence="1">
    <location>
        <begin position="141"/>
        <end position="158"/>
    </location>
</feature>
<dbReference type="AlphaFoldDB" id="A0A2N7W5T1"/>
<sequence length="467" mass="46509">MKRTLIAAAVLAAASGTTFAQSNSKDPYIFNATSVTENLGINGFVRLFGCVTVSSTVGAVVNNSQAVRANATLDPTAQSYKMGAVTTTFNNNYRSVMGSGYSKGSSTSSESASAGFAQAFQESSAYAYTNQSSATSGGGYQYSNQRSSSSSSESHNSQDASATLTANGSASLNYSYSHHHHHGSGSGSASVSGNISANGFEATAADKYSSQSQKSANQGSGQGSVWQYHADQGSGSQAFAEQSSGGVAWSKTHSKTHDASWSFGESVDSTNVTVTGSVTDYTNTQKPGDLTATTGAGAGNGSAGNIGINVAEGVDNAQSNDASLASVDTGNVFGNAQIFSSQSSGGTATVNNFMLNASLGDGSLSNVSGNLGVNIAAGVANVQNNSLAASTTNLKDGAAPLAVAMVATDDNSQSASLSFQGSISGTAMIGAGALQNSTGNIGVNIAGGAGNLQHNGLAIAATNITGH</sequence>
<dbReference type="EMBL" id="PNYB01000009">
    <property type="protein sequence ID" value="PMS24755.1"/>
    <property type="molecule type" value="Genomic_DNA"/>
</dbReference>
<name>A0A2N7W5T1_9BURK</name>
<feature type="chain" id="PRO_5014905517" description="Cell wall anchor protein" evidence="2">
    <location>
        <begin position="21"/>
        <end position="467"/>
    </location>
</feature>
<dbReference type="RefSeq" id="WP_102610269.1">
    <property type="nucleotide sequence ID" value="NZ_CADIKD010000003.1"/>
</dbReference>
<keyword evidence="4" id="KW-1185">Reference proteome</keyword>
<evidence type="ECO:0000256" key="2">
    <source>
        <dbReference type="SAM" id="SignalP"/>
    </source>
</evidence>
<organism evidence="3 4">
    <name type="scientific">Trinickia soli</name>
    <dbReference type="NCBI Taxonomy" id="380675"/>
    <lineage>
        <taxon>Bacteria</taxon>
        <taxon>Pseudomonadati</taxon>
        <taxon>Pseudomonadota</taxon>
        <taxon>Betaproteobacteria</taxon>
        <taxon>Burkholderiales</taxon>
        <taxon>Burkholderiaceae</taxon>
        <taxon>Trinickia</taxon>
    </lineage>
</organism>
<comment type="caution">
    <text evidence="3">The sequence shown here is derived from an EMBL/GenBank/DDBJ whole genome shotgun (WGS) entry which is preliminary data.</text>
</comment>
<proteinExistence type="predicted"/>
<feature type="compositionally biased region" description="Polar residues" evidence="1">
    <location>
        <begin position="233"/>
        <end position="245"/>
    </location>
</feature>
<feature type="region of interest" description="Disordered" evidence="1">
    <location>
        <begin position="137"/>
        <end position="163"/>
    </location>
</feature>
<evidence type="ECO:0000256" key="1">
    <source>
        <dbReference type="SAM" id="MobiDB-lite"/>
    </source>
</evidence>
<dbReference type="Proteomes" id="UP000235347">
    <property type="component" value="Unassembled WGS sequence"/>
</dbReference>
<feature type="compositionally biased region" description="Polar residues" evidence="1">
    <location>
        <begin position="208"/>
        <end position="225"/>
    </location>
</feature>
<accession>A0A2N7W5T1</accession>
<protein>
    <recommendedName>
        <fullName evidence="5">Cell wall anchor protein</fullName>
    </recommendedName>
</protein>
<feature type="signal peptide" evidence="2">
    <location>
        <begin position="1"/>
        <end position="20"/>
    </location>
</feature>
<feature type="region of interest" description="Disordered" evidence="1">
    <location>
        <begin position="206"/>
        <end position="245"/>
    </location>
</feature>
<evidence type="ECO:0008006" key="5">
    <source>
        <dbReference type="Google" id="ProtNLM"/>
    </source>
</evidence>
<evidence type="ECO:0000313" key="4">
    <source>
        <dbReference type="Proteomes" id="UP000235347"/>
    </source>
</evidence>
<reference evidence="3 4" key="1">
    <citation type="submission" date="2018-01" db="EMBL/GenBank/DDBJ databases">
        <title>Whole genome analyses suggest that Burkholderia sensu lato contains two further novel genera in the rhizoxinica-symbiotica group Mycetohabitans gen. nov., and Trinickia gen. nov.: implications for the evolution of diazotrophy and nodulation in the Burkholderiaceae.</title>
        <authorList>
            <person name="Estrada-de los Santos P."/>
            <person name="Palmer M."/>
            <person name="Chavez-Ramirez B."/>
            <person name="Beukes C."/>
            <person name="Steenkamp E.T."/>
            <person name="Hirsch A.M."/>
            <person name="Manyaka P."/>
            <person name="Maluk M."/>
            <person name="Lafos M."/>
            <person name="Crook M."/>
            <person name="Gross E."/>
            <person name="Simon M.F."/>
            <person name="Bueno dos Reis Junior F."/>
            <person name="Poole P.S."/>
            <person name="Venter S.N."/>
            <person name="James E.K."/>
        </authorList>
    </citation>
    <scope>NUCLEOTIDE SEQUENCE [LARGE SCALE GENOMIC DNA]</scope>
    <source>
        <strain evidence="3 4">GP25-8</strain>
    </source>
</reference>
<evidence type="ECO:0000313" key="3">
    <source>
        <dbReference type="EMBL" id="PMS24755.1"/>
    </source>
</evidence>
<gene>
    <name evidence="3" type="ORF">C0Z19_13200</name>
</gene>
<keyword evidence="2" id="KW-0732">Signal</keyword>